<evidence type="ECO:0000313" key="3">
    <source>
        <dbReference type="Proteomes" id="UP000178700"/>
    </source>
</evidence>
<reference evidence="2 3" key="1">
    <citation type="journal article" date="2016" name="Nat. Commun.">
        <title>Thousands of microbial genomes shed light on interconnected biogeochemical processes in an aquifer system.</title>
        <authorList>
            <person name="Anantharaman K."/>
            <person name="Brown C.T."/>
            <person name="Hug L.A."/>
            <person name="Sharon I."/>
            <person name="Castelle C.J."/>
            <person name="Probst A.J."/>
            <person name="Thomas B.C."/>
            <person name="Singh A."/>
            <person name="Wilkins M.J."/>
            <person name="Karaoz U."/>
            <person name="Brodie E.L."/>
            <person name="Williams K.H."/>
            <person name="Hubbard S.S."/>
            <person name="Banfield J.F."/>
        </authorList>
    </citation>
    <scope>NUCLEOTIDE SEQUENCE [LARGE SCALE GENOMIC DNA]</scope>
</reference>
<dbReference type="AlphaFoldDB" id="A0A1F6V7M8"/>
<keyword evidence="1" id="KW-0812">Transmembrane</keyword>
<evidence type="ECO:0000313" key="2">
    <source>
        <dbReference type="EMBL" id="OGI65741.1"/>
    </source>
</evidence>
<gene>
    <name evidence="2" type="ORF">A2642_05100</name>
</gene>
<dbReference type="EMBL" id="MFTJ01000021">
    <property type="protein sequence ID" value="OGI65741.1"/>
    <property type="molecule type" value="Genomic_DNA"/>
</dbReference>
<accession>A0A1F6V7M8</accession>
<proteinExistence type="predicted"/>
<organism evidence="2 3">
    <name type="scientific">Candidatus Nomurabacteria bacterium RIFCSPHIGHO2_01_FULL_39_10</name>
    <dbReference type="NCBI Taxonomy" id="1801733"/>
    <lineage>
        <taxon>Bacteria</taxon>
        <taxon>Candidatus Nomuraibacteriota</taxon>
    </lineage>
</organism>
<keyword evidence="1" id="KW-0472">Membrane</keyword>
<comment type="caution">
    <text evidence="2">The sequence shown here is derived from an EMBL/GenBank/DDBJ whole genome shotgun (WGS) entry which is preliminary data.</text>
</comment>
<evidence type="ECO:0000256" key="1">
    <source>
        <dbReference type="SAM" id="Phobius"/>
    </source>
</evidence>
<keyword evidence="1" id="KW-1133">Transmembrane helix</keyword>
<dbReference type="Proteomes" id="UP000178700">
    <property type="component" value="Unassembled WGS sequence"/>
</dbReference>
<feature type="transmembrane region" description="Helical" evidence="1">
    <location>
        <begin position="38"/>
        <end position="68"/>
    </location>
</feature>
<sequence>MEKAIKFFGILSLVLLVLVGIAGTSDYWESIIPFREGGLVWSLVYFFSTIGAGVLIICFLILLIFVCLDKKHKKIQQK</sequence>
<name>A0A1F6V7M8_9BACT</name>
<protein>
    <submittedName>
        <fullName evidence="2">Uncharacterized protein</fullName>
    </submittedName>
</protein>